<feature type="transmembrane region" description="Helical" evidence="1">
    <location>
        <begin position="44"/>
        <end position="63"/>
    </location>
</feature>
<dbReference type="RefSeq" id="WP_088452207.1">
    <property type="nucleotide sequence ID" value="NZ_JACHXO010000005.1"/>
</dbReference>
<comment type="caution">
    <text evidence="2">The sequence shown here is derived from an EMBL/GenBank/DDBJ whole genome shotgun (WGS) entry which is preliminary data.</text>
</comment>
<gene>
    <name evidence="2" type="ORF">FHS28_003215</name>
</gene>
<keyword evidence="1" id="KW-1133">Transmembrane helix</keyword>
<protein>
    <submittedName>
        <fullName evidence="2">Flp pilus assembly protein TadB</fullName>
    </submittedName>
</protein>
<feature type="transmembrane region" description="Helical" evidence="1">
    <location>
        <begin position="6"/>
        <end position="32"/>
    </location>
</feature>
<dbReference type="EMBL" id="JACHXO010000005">
    <property type="protein sequence ID" value="MBB3195809.1"/>
    <property type="molecule type" value="Genomic_DNA"/>
</dbReference>
<accession>A0ABR6GX23</accession>
<reference evidence="2 3" key="1">
    <citation type="submission" date="2020-08" db="EMBL/GenBank/DDBJ databases">
        <title>Genomic Encyclopedia of Type Strains, Phase III (KMG-III): the genomes of soil and plant-associated and newly described type strains.</title>
        <authorList>
            <person name="Whitman W."/>
        </authorList>
    </citation>
    <scope>NUCLEOTIDE SEQUENCE [LARGE SCALE GENOMIC DNA]</scope>
    <source>
        <strain evidence="2 3">CECT 7247</strain>
    </source>
</reference>
<keyword evidence="3" id="KW-1185">Reference proteome</keyword>
<proteinExistence type="predicted"/>
<organism evidence="2 3">
    <name type="scientific">Roseateles terrae</name>
    <dbReference type="NCBI Taxonomy" id="431060"/>
    <lineage>
        <taxon>Bacteria</taxon>
        <taxon>Pseudomonadati</taxon>
        <taxon>Pseudomonadota</taxon>
        <taxon>Betaproteobacteria</taxon>
        <taxon>Burkholderiales</taxon>
        <taxon>Sphaerotilaceae</taxon>
        <taxon>Roseateles</taxon>
    </lineage>
</organism>
<dbReference type="Proteomes" id="UP000574369">
    <property type="component" value="Unassembled WGS sequence"/>
</dbReference>
<sequence>MNFLDVVWHLCNLFLPAWAVAALMAGALKLLWRDRARGMTWAQLALWGAAGGSMAAVFAVLLIGRDGSMAGYAAILLGVTLPQWGLTWRASPHS</sequence>
<evidence type="ECO:0000313" key="3">
    <source>
        <dbReference type="Proteomes" id="UP000574369"/>
    </source>
</evidence>
<name>A0ABR6GX23_9BURK</name>
<keyword evidence="1" id="KW-0812">Transmembrane</keyword>
<evidence type="ECO:0000313" key="2">
    <source>
        <dbReference type="EMBL" id="MBB3195809.1"/>
    </source>
</evidence>
<evidence type="ECO:0000256" key="1">
    <source>
        <dbReference type="SAM" id="Phobius"/>
    </source>
</evidence>
<keyword evidence="1" id="KW-0472">Membrane</keyword>